<dbReference type="STRING" id="5875.Q4N389"/>
<comment type="caution">
    <text evidence="2">The sequence shown here is derived from an EMBL/GenBank/DDBJ whole genome shotgun (WGS) entry which is preliminary data.</text>
</comment>
<dbReference type="KEGG" id="tpv:TP04_0098"/>
<dbReference type="Pfam" id="PF04385">
    <property type="entry name" value="FAINT"/>
    <property type="match status" value="1"/>
</dbReference>
<evidence type="ECO:0008006" key="4">
    <source>
        <dbReference type="Google" id="ProtNLM"/>
    </source>
</evidence>
<feature type="chain" id="PRO_5004240744" description="Theileria-specific sub-telomeric protein, SVSP family" evidence="1">
    <location>
        <begin position="22"/>
        <end position="268"/>
    </location>
</feature>
<accession>Q4N389</accession>
<dbReference type="VEuPathDB" id="PiroplasmaDB:TpMuguga_04g00098"/>
<name>Q4N389_THEPA</name>
<dbReference type="InParanoid" id="Q4N389"/>
<sequence length="268" mass="31932">MEIYFTYTCGIILILIQSVSCADKPEQRDITSDTDEDDNFEVTETTVQFPPEPEESDDVLPSEVDKRVKTSEAIKLYGKNPEGKLVEMASDDYKMIWCGPKVVKYKFRGKLEELICDGITAYKHIPGKNYCKYLTYYKLRNVLIFERQDGFLFIRKDKNTWRVNPRKFPDYVKMCRKDSKGKEVEITDKDYYLNLTYEGSFKYKFMPGVKCIKIMIDKDLIWQRKPSDDYPKGIFINLKREITVYFRNCYLLFQKRKGRYKRFTKLMK</sequence>
<dbReference type="RefSeq" id="XP_763733.1">
    <property type="nucleotide sequence ID" value="XM_758640.1"/>
</dbReference>
<gene>
    <name evidence="2" type="ordered locus">TP04_0098</name>
</gene>
<proteinExistence type="predicted"/>
<dbReference type="InterPro" id="IPR007480">
    <property type="entry name" value="DUF529"/>
</dbReference>
<organism evidence="2 3">
    <name type="scientific">Theileria parva</name>
    <name type="common">East coast fever infection agent</name>
    <dbReference type="NCBI Taxonomy" id="5875"/>
    <lineage>
        <taxon>Eukaryota</taxon>
        <taxon>Sar</taxon>
        <taxon>Alveolata</taxon>
        <taxon>Apicomplexa</taxon>
        <taxon>Aconoidasida</taxon>
        <taxon>Piroplasmida</taxon>
        <taxon>Theileriidae</taxon>
        <taxon>Theileria</taxon>
    </lineage>
</organism>
<dbReference type="AlphaFoldDB" id="Q4N389"/>
<reference evidence="2" key="1">
    <citation type="journal article" date="2005" name="Science">
        <title>Genome sequence of Theileria parva, a bovine pathogen that transforms lymphocytes.</title>
        <authorList>
            <person name="Gardner M.J."/>
            <person name="Bishop R."/>
            <person name="Shah T."/>
            <person name="de Villiers E.P."/>
            <person name="Carlton J.M."/>
            <person name="Hall N."/>
            <person name="Ren Q."/>
            <person name="Paulsen I.T."/>
            <person name="Pain A."/>
            <person name="Berriman M."/>
            <person name="Wilson R.J.M."/>
            <person name="Sato S."/>
            <person name="Ralph S.A."/>
            <person name="Mann D.J."/>
            <person name="Xiong Z."/>
            <person name="Shallom S.J."/>
            <person name="Weidman J."/>
            <person name="Jiang L."/>
            <person name="Lynn J."/>
            <person name="Weaver B."/>
            <person name="Shoaibi A."/>
            <person name="Domingo A.R."/>
            <person name="Wasawo D."/>
            <person name="Crabtree J."/>
            <person name="Wortman J.R."/>
            <person name="Haas B."/>
            <person name="Angiuoli S.V."/>
            <person name="Creasy T.H."/>
            <person name="Lu C."/>
            <person name="Suh B."/>
            <person name="Silva J.C."/>
            <person name="Utterback T.R."/>
            <person name="Feldblyum T.V."/>
            <person name="Pertea M."/>
            <person name="Allen J."/>
            <person name="Nierman W.C."/>
            <person name="Taracha E.L.N."/>
            <person name="Salzberg S.L."/>
            <person name="White O.R."/>
            <person name="Fitzhugh H.A."/>
            <person name="Morzaria S."/>
            <person name="Venter J.C."/>
            <person name="Fraser C.M."/>
            <person name="Nene V."/>
        </authorList>
    </citation>
    <scope>NUCLEOTIDE SEQUENCE [LARGE SCALE GENOMIC DNA]</scope>
    <source>
        <strain evidence="2">Muguga</strain>
    </source>
</reference>
<protein>
    <recommendedName>
        <fullName evidence="4">Theileria-specific sub-telomeric protein, SVSP family</fullName>
    </recommendedName>
</protein>
<dbReference type="Proteomes" id="UP000001949">
    <property type="component" value="Unassembled WGS sequence"/>
</dbReference>
<keyword evidence="1" id="KW-0732">Signal</keyword>
<feature type="signal peptide" evidence="1">
    <location>
        <begin position="1"/>
        <end position="21"/>
    </location>
</feature>
<evidence type="ECO:0000313" key="2">
    <source>
        <dbReference type="EMBL" id="EAN31450.1"/>
    </source>
</evidence>
<keyword evidence="3" id="KW-1185">Reference proteome</keyword>
<evidence type="ECO:0000256" key="1">
    <source>
        <dbReference type="SAM" id="SignalP"/>
    </source>
</evidence>
<dbReference type="GeneID" id="3500890"/>
<evidence type="ECO:0000313" key="3">
    <source>
        <dbReference type="Proteomes" id="UP000001949"/>
    </source>
</evidence>
<dbReference type="EMBL" id="AAGK01000004">
    <property type="protein sequence ID" value="EAN31450.1"/>
    <property type="molecule type" value="Genomic_DNA"/>
</dbReference>
<reference evidence="2" key="2">
    <citation type="submission" date="2005-06" db="EMBL/GenBank/DDBJ databases">
        <authorList>
            <person name="Gardner M."/>
            <person name="Bishop R."/>
            <person name="Shah T."/>
            <person name="de Villiers E."/>
            <person name="Carlton J.M."/>
            <person name="Hall N."/>
            <person name="Ren Q."/>
            <person name="Paulsen I.T."/>
            <person name="Pain A."/>
            <person name="Berriman M."/>
            <person name="Wilson R.J.M."/>
            <person name="Sato S."/>
            <person name="Ralph S.A."/>
            <person name="Mann D.J."/>
            <person name="Xiong Z."/>
            <person name="Shallom S.J."/>
            <person name="Weidman J."/>
            <person name="Jiang L."/>
            <person name="Lynn J."/>
            <person name="Weaver B."/>
            <person name="Shoaibi A."/>
            <person name="Wasawo D."/>
            <person name="Crabtree J."/>
            <person name="Wortman J.R."/>
            <person name="Haas B."/>
            <person name="Angiuoli S."/>
            <person name="Creasy T.H."/>
            <person name="Lu C."/>
            <person name="Suh B."/>
            <person name="Silva J.C."/>
            <person name="Utterback T."/>
            <person name="Feldblyum T."/>
            <person name="Pertea M."/>
            <person name="Allen J."/>
            <person name="Taracha E.L."/>
            <person name="Salzberg S.L."/>
            <person name="White O."/>
            <person name="Fitzhugh H.A."/>
            <person name="Morzaria S."/>
            <person name="Venter J.C."/>
            <person name="Fraser C.M."/>
            <person name="Nene V."/>
        </authorList>
    </citation>
    <scope>NUCLEOTIDE SEQUENCE</scope>
    <source>
        <strain evidence="2">Muguga</strain>
    </source>
</reference>